<evidence type="ECO:0000256" key="1">
    <source>
        <dbReference type="SAM" id="MobiDB-lite"/>
    </source>
</evidence>
<dbReference type="EMBL" id="JAEFCI010011006">
    <property type="protein sequence ID" value="KAG5456877.1"/>
    <property type="molecule type" value="Genomic_DNA"/>
</dbReference>
<gene>
    <name evidence="2" type="ORF">BJ554DRAFT_3251</name>
</gene>
<sequence>MLRNPGLAIPDRQKNKFPYCFGHSRDSALNRGPPRPAIPRPSARRRRTAPSFSSTRGQISSTPPRSPGPSTSRTTSGGARAGSAAAPGILSLRPGWFAFARMSTASSRRPFRARRACCVA</sequence>
<dbReference type="AlphaFoldDB" id="A0A8H8DGC3"/>
<proteinExistence type="predicted"/>
<evidence type="ECO:0000313" key="3">
    <source>
        <dbReference type="Proteomes" id="UP000673691"/>
    </source>
</evidence>
<reference evidence="2 3" key="1">
    <citation type="journal article" name="Sci. Rep.">
        <title>Genome-scale phylogenetic analyses confirm Olpidium as the closest living zoosporic fungus to the non-flagellated, terrestrial fungi.</title>
        <authorList>
            <person name="Chang Y."/>
            <person name="Rochon D."/>
            <person name="Sekimoto S."/>
            <person name="Wang Y."/>
            <person name="Chovatia M."/>
            <person name="Sandor L."/>
            <person name="Salamov A."/>
            <person name="Grigoriev I.V."/>
            <person name="Stajich J.E."/>
            <person name="Spatafora J.W."/>
        </authorList>
    </citation>
    <scope>NUCLEOTIDE SEQUENCE [LARGE SCALE GENOMIC DNA]</scope>
    <source>
        <strain evidence="2">S191</strain>
    </source>
</reference>
<accession>A0A8H8DGC3</accession>
<keyword evidence="3" id="KW-1185">Reference proteome</keyword>
<name>A0A8H8DGC3_9FUNG</name>
<organism evidence="2 3">
    <name type="scientific">Olpidium bornovanus</name>
    <dbReference type="NCBI Taxonomy" id="278681"/>
    <lineage>
        <taxon>Eukaryota</taxon>
        <taxon>Fungi</taxon>
        <taxon>Fungi incertae sedis</taxon>
        <taxon>Olpidiomycota</taxon>
        <taxon>Olpidiomycotina</taxon>
        <taxon>Olpidiomycetes</taxon>
        <taxon>Olpidiales</taxon>
        <taxon>Olpidiaceae</taxon>
        <taxon>Olpidium</taxon>
    </lineage>
</organism>
<comment type="caution">
    <text evidence="2">The sequence shown here is derived from an EMBL/GenBank/DDBJ whole genome shotgun (WGS) entry which is preliminary data.</text>
</comment>
<feature type="region of interest" description="Disordered" evidence="1">
    <location>
        <begin position="1"/>
        <end position="86"/>
    </location>
</feature>
<feature type="compositionally biased region" description="Low complexity" evidence="1">
    <location>
        <begin position="49"/>
        <end position="86"/>
    </location>
</feature>
<protein>
    <submittedName>
        <fullName evidence="2">Uncharacterized protein</fullName>
    </submittedName>
</protein>
<dbReference type="Proteomes" id="UP000673691">
    <property type="component" value="Unassembled WGS sequence"/>
</dbReference>
<evidence type="ECO:0000313" key="2">
    <source>
        <dbReference type="EMBL" id="KAG5456877.1"/>
    </source>
</evidence>